<feature type="non-terminal residue" evidence="2">
    <location>
        <position position="655"/>
    </location>
</feature>
<accession>A0A6S7H8Z0</accession>
<feature type="compositionally biased region" description="Basic and acidic residues" evidence="1">
    <location>
        <begin position="135"/>
        <end position="156"/>
    </location>
</feature>
<evidence type="ECO:0000313" key="2">
    <source>
        <dbReference type="EMBL" id="CAB3999493.1"/>
    </source>
</evidence>
<keyword evidence="3" id="KW-1185">Reference proteome</keyword>
<feature type="compositionally biased region" description="Basic residues" evidence="1">
    <location>
        <begin position="207"/>
        <end position="217"/>
    </location>
</feature>
<evidence type="ECO:0000313" key="3">
    <source>
        <dbReference type="Proteomes" id="UP001152795"/>
    </source>
</evidence>
<comment type="caution">
    <text evidence="2">The sequence shown here is derived from an EMBL/GenBank/DDBJ whole genome shotgun (WGS) entry which is preliminary data.</text>
</comment>
<reference evidence="2" key="1">
    <citation type="submission" date="2020-04" db="EMBL/GenBank/DDBJ databases">
        <authorList>
            <person name="Alioto T."/>
            <person name="Alioto T."/>
            <person name="Gomez Garrido J."/>
        </authorList>
    </citation>
    <scope>NUCLEOTIDE SEQUENCE</scope>
    <source>
        <strain evidence="2">A484AB</strain>
    </source>
</reference>
<feature type="compositionally biased region" description="Acidic residues" evidence="1">
    <location>
        <begin position="1"/>
        <end position="16"/>
    </location>
</feature>
<dbReference type="Proteomes" id="UP001152795">
    <property type="component" value="Unassembled WGS sequence"/>
</dbReference>
<gene>
    <name evidence="2" type="ORF">PACLA_8A089492</name>
</gene>
<feature type="compositionally biased region" description="Acidic residues" evidence="1">
    <location>
        <begin position="59"/>
        <end position="68"/>
    </location>
</feature>
<feature type="region of interest" description="Disordered" evidence="1">
    <location>
        <begin position="41"/>
        <end position="258"/>
    </location>
</feature>
<dbReference type="InterPro" id="IPR024606">
    <property type="entry name" value="KIAA1549"/>
</dbReference>
<dbReference type="PANTHER" id="PTHR21590:SF6">
    <property type="entry name" value="SEA DOMAIN-CONTAINING PROTEIN"/>
    <property type="match status" value="1"/>
</dbReference>
<feature type="compositionally biased region" description="Basic and acidic residues" evidence="1">
    <location>
        <begin position="239"/>
        <end position="250"/>
    </location>
</feature>
<sequence length="655" mass="73552">TNPAYDPEEDSVDESVTDVRVPRSRRPETKVVVEGRTELEIPARAIPPQSVKKSLLSDAQDESDESEGESVITAKDSVFTENTNEYSAGTLPPIAVMSDPRPPEIQPPPIFRNTVHPGPSLPPLNPKQTSLIGRVVEEEGSVQKEMKTKADIERWRNKQRQREKRLGDSPSKSGNKRPSFTEKKAWGRAQQEIGAVLDPEAMQPVVRKPRRKRRKYKVRAETSDDEGNVELRGFRKITSPREEKMPKVEQESDSDVSMGEARRRLIGLIDDAFTSIKSASKKHHPETTDHVDAGEKPQRYPQSKHPPPLYPRPATLAPALPEPPPSHGRASVPSARHRRRFMNSQNLFPYPSQYYPGMSGSFSPRYPPPPPPPVVTRNPLIVWDPVDKQRTLTQTAYRSYGGHPYSYSDPSGKLHFTPVQQTPDGMGGLVWSPYATEYAMEDFYRNVEMPGTLDSKNSSFLSKMPETPLGTMPESTGVPRDAVIDMPDAGERGTTTGESAEPLVHAIKDELFRLASGRTPETFEYDSELWKNNQTLNVEEGVDGNALETKLSSYNNTPFSKICLGMTVNSAGSSIKWIGIQYKASSLYSLMADGVFKSVNVDKSQWESPLYDLNLPNKCQHKGFNTHLPNRETSTNWLSRSENMWPGRRLDWIWH</sequence>
<dbReference type="PANTHER" id="PTHR21590">
    <property type="entry name" value="SEA DOMAIN-CONTAINING PROTEIN"/>
    <property type="match status" value="1"/>
</dbReference>
<name>A0A6S7H8Z0_PARCT</name>
<feature type="region of interest" description="Disordered" evidence="1">
    <location>
        <begin position="1"/>
        <end position="29"/>
    </location>
</feature>
<protein>
    <submittedName>
        <fullName evidence="2">Uncharacterized protein</fullName>
    </submittedName>
</protein>
<dbReference type="AlphaFoldDB" id="A0A6S7H8Z0"/>
<dbReference type="Pfam" id="PF12877">
    <property type="entry name" value="KIAA1549"/>
    <property type="match status" value="1"/>
</dbReference>
<feature type="region of interest" description="Disordered" evidence="1">
    <location>
        <begin position="276"/>
        <end position="335"/>
    </location>
</feature>
<feature type="compositionally biased region" description="Basic and acidic residues" evidence="1">
    <location>
        <begin position="285"/>
        <end position="298"/>
    </location>
</feature>
<organism evidence="2 3">
    <name type="scientific">Paramuricea clavata</name>
    <name type="common">Red gorgonian</name>
    <name type="synonym">Violescent sea-whip</name>
    <dbReference type="NCBI Taxonomy" id="317549"/>
    <lineage>
        <taxon>Eukaryota</taxon>
        <taxon>Metazoa</taxon>
        <taxon>Cnidaria</taxon>
        <taxon>Anthozoa</taxon>
        <taxon>Octocorallia</taxon>
        <taxon>Malacalcyonacea</taxon>
        <taxon>Plexauridae</taxon>
        <taxon>Paramuricea</taxon>
    </lineage>
</organism>
<evidence type="ECO:0000256" key="1">
    <source>
        <dbReference type="SAM" id="MobiDB-lite"/>
    </source>
</evidence>
<dbReference type="EMBL" id="CACRXK020003600">
    <property type="protein sequence ID" value="CAB3999493.1"/>
    <property type="molecule type" value="Genomic_DNA"/>
</dbReference>
<proteinExistence type="predicted"/>
<dbReference type="OrthoDB" id="6022760at2759"/>